<dbReference type="AlphaFoldDB" id="A0A831RMV5"/>
<sequence length="167" mass="19114">MSEGNRSSYDRLKQKTSLKEILAVATEFERTARDFYTDLAPKVSKNIRYLVEELAEEEQQHYDLFTRLAQNPDIMELIQAEVETPASNGRFSDCILLPDLGDQPDDQAVLQYALAREHAAMEQYQALADSTAPGPIRDLFRFLANEETKHKNELERIYYETVHSGGV</sequence>
<dbReference type="CDD" id="cd01045">
    <property type="entry name" value="Ferritin_like_AB"/>
    <property type="match status" value="1"/>
</dbReference>
<dbReference type="InterPro" id="IPR003251">
    <property type="entry name" value="Rr_diiron-bd_dom"/>
</dbReference>
<dbReference type="Proteomes" id="UP000886251">
    <property type="component" value="Unassembled WGS sequence"/>
</dbReference>
<dbReference type="GO" id="GO:0046872">
    <property type="term" value="F:metal ion binding"/>
    <property type="evidence" value="ECO:0007669"/>
    <property type="project" value="InterPro"/>
</dbReference>
<evidence type="ECO:0000259" key="1">
    <source>
        <dbReference type="Pfam" id="PF02915"/>
    </source>
</evidence>
<reference evidence="2" key="1">
    <citation type="journal article" date="2020" name="mSystems">
        <title>Genome- and Community-Level Interaction Insights into Carbon Utilization and Element Cycling Functions of Hydrothermarchaeota in Hydrothermal Sediment.</title>
        <authorList>
            <person name="Zhou Z."/>
            <person name="Liu Y."/>
            <person name="Xu W."/>
            <person name="Pan J."/>
            <person name="Luo Z.H."/>
            <person name="Li M."/>
        </authorList>
    </citation>
    <scope>NUCLEOTIDE SEQUENCE [LARGE SCALE GENOMIC DNA]</scope>
    <source>
        <strain evidence="2">HyVt-443</strain>
    </source>
</reference>
<accession>A0A831RMV5</accession>
<feature type="domain" description="Rubrerythrin diiron-binding" evidence="1">
    <location>
        <begin position="20"/>
        <end position="69"/>
    </location>
</feature>
<evidence type="ECO:0000313" key="2">
    <source>
        <dbReference type="EMBL" id="HEB96286.1"/>
    </source>
</evidence>
<dbReference type="InterPro" id="IPR012347">
    <property type="entry name" value="Ferritin-like"/>
</dbReference>
<proteinExistence type="predicted"/>
<comment type="caution">
    <text evidence="2">The sequence shown here is derived from an EMBL/GenBank/DDBJ whole genome shotgun (WGS) entry which is preliminary data.</text>
</comment>
<dbReference type="EMBL" id="DRKP01000085">
    <property type="protein sequence ID" value="HEB96286.1"/>
    <property type="molecule type" value="Genomic_DNA"/>
</dbReference>
<feature type="domain" description="Rubrerythrin diiron-binding" evidence="1">
    <location>
        <begin position="109"/>
        <end position="159"/>
    </location>
</feature>
<protein>
    <submittedName>
        <fullName evidence="2">Rubrerythrin</fullName>
    </submittedName>
</protein>
<dbReference type="GO" id="GO:0016491">
    <property type="term" value="F:oxidoreductase activity"/>
    <property type="evidence" value="ECO:0007669"/>
    <property type="project" value="InterPro"/>
</dbReference>
<dbReference type="Pfam" id="PF02915">
    <property type="entry name" value="Rubrerythrin"/>
    <property type="match status" value="2"/>
</dbReference>
<gene>
    <name evidence="2" type="ORF">ENI96_07630</name>
</gene>
<dbReference type="Gene3D" id="1.20.1260.10">
    <property type="match status" value="1"/>
</dbReference>
<dbReference type="SUPFAM" id="SSF47240">
    <property type="entry name" value="Ferritin-like"/>
    <property type="match status" value="1"/>
</dbReference>
<organism evidence="2">
    <name type="scientific">Sedimenticola thiotaurini</name>
    <dbReference type="NCBI Taxonomy" id="1543721"/>
    <lineage>
        <taxon>Bacteria</taxon>
        <taxon>Pseudomonadati</taxon>
        <taxon>Pseudomonadota</taxon>
        <taxon>Gammaproteobacteria</taxon>
        <taxon>Chromatiales</taxon>
        <taxon>Sedimenticolaceae</taxon>
        <taxon>Sedimenticola</taxon>
    </lineage>
</organism>
<dbReference type="InterPro" id="IPR009078">
    <property type="entry name" value="Ferritin-like_SF"/>
</dbReference>
<dbReference type="PANTHER" id="PTHR33531">
    <property type="entry name" value="RUBRERYTHRIN SUBFAMILY"/>
    <property type="match status" value="1"/>
</dbReference>
<name>A0A831RMV5_9GAMM</name>
<dbReference type="PANTHER" id="PTHR33531:SF7">
    <property type="entry name" value="HYPOTHETICAL MEMBRANE PROTEIN, CONSERVED"/>
    <property type="match status" value="1"/>
</dbReference>